<feature type="compositionally biased region" description="Basic and acidic residues" evidence="1">
    <location>
        <begin position="20"/>
        <end position="31"/>
    </location>
</feature>
<feature type="compositionally biased region" description="Basic and acidic residues" evidence="1">
    <location>
        <begin position="39"/>
        <end position="56"/>
    </location>
</feature>
<dbReference type="AlphaFoldDB" id="A0A366HZV6"/>
<evidence type="ECO:0000313" key="3">
    <source>
        <dbReference type="Proteomes" id="UP000253490"/>
    </source>
</evidence>
<evidence type="ECO:0000313" key="2">
    <source>
        <dbReference type="EMBL" id="RBP58437.1"/>
    </source>
</evidence>
<accession>A0A366HZV6</accession>
<gene>
    <name evidence="2" type="ORF">DES36_1236</name>
</gene>
<evidence type="ECO:0000256" key="1">
    <source>
        <dbReference type="SAM" id="MobiDB-lite"/>
    </source>
</evidence>
<dbReference type="EMBL" id="QNRX01000023">
    <property type="protein sequence ID" value="RBP58437.1"/>
    <property type="molecule type" value="Genomic_DNA"/>
</dbReference>
<dbReference type="Proteomes" id="UP000253490">
    <property type="component" value="Unassembled WGS sequence"/>
</dbReference>
<protein>
    <submittedName>
        <fullName evidence="2">Uncharacterized protein</fullName>
    </submittedName>
</protein>
<name>A0A366HZV6_9FIRM</name>
<keyword evidence="3" id="KW-1185">Reference proteome</keyword>
<reference evidence="2 3" key="1">
    <citation type="submission" date="2018-06" db="EMBL/GenBank/DDBJ databases">
        <title>Genomic Encyclopedia of Type Strains, Phase IV (KMG-IV): sequencing the most valuable type-strain genomes for metagenomic binning, comparative biology and taxonomic classification.</title>
        <authorList>
            <person name="Goeker M."/>
        </authorList>
    </citation>
    <scope>NUCLEOTIDE SEQUENCE [LARGE SCALE GENOMIC DNA]</scope>
    <source>
        <strain evidence="2 3">DSM 22112</strain>
    </source>
</reference>
<proteinExistence type="predicted"/>
<dbReference type="RefSeq" id="WP_170128315.1">
    <property type="nucleotide sequence ID" value="NZ_QNRX01000023.1"/>
</dbReference>
<sequence>MTFFTDSVYEKMMVQKPIYGREKISPAPDDKKRKKKDRRVANVEHIPISKERNVKK</sequence>
<feature type="region of interest" description="Disordered" evidence="1">
    <location>
        <begin position="20"/>
        <end position="56"/>
    </location>
</feature>
<comment type="caution">
    <text evidence="2">The sequence shown here is derived from an EMBL/GenBank/DDBJ whole genome shotgun (WGS) entry which is preliminary data.</text>
</comment>
<organism evidence="2 3">
    <name type="scientific">Alkalibaculum bacchi</name>
    <dbReference type="NCBI Taxonomy" id="645887"/>
    <lineage>
        <taxon>Bacteria</taxon>
        <taxon>Bacillati</taxon>
        <taxon>Bacillota</taxon>
        <taxon>Clostridia</taxon>
        <taxon>Eubacteriales</taxon>
        <taxon>Eubacteriaceae</taxon>
        <taxon>Alkalibaculum</taxon>
    </lineage>
</organism>